<sequence length="69" mass="7702">MSPSTRTHRPAFSLVGAVDLRHETQLRPLDVPIPPHCTYILLMVSYLENCVESFINGLATNFRPGSGNY</sequence>
<dbReference type="Proteomes" id="UP000007174">
    <property type="component" value="Unassembled WGS sequence"/>
</dbReference>
<proteinExistence type="predicted"/>
<evidence type="ECO:0000313" key="2">
    <source>
        <dbReference type="Proteomes" id="UP000007174"/>
    </source>
</evidence>
<reference evidence="2" key="1">
    <citation type="journal article" date="2012" name="Nat. Genet.">
        <title>Lifestyle transitions in plant pathogenic Colletotrichum fungi deciphered by genome and transcriptome analyses.</title>
        <authorList>
            <person name="O'Connell R.J."/>
            <person name="Thon M.R."/>
            <person name="Hacquard S."/>
            <person name="Amyotte S.G."/>
            <person name="Kleemann J."/>
            <person name="Torres M.F."/>
            <person name="Damm U."/>
            <person name="Buiate E.A."/>
            <person name="Epstein L."/>
            <person name="Alkan N."/>
            <person name="Altmueller J."/>
            <person name="Alvarado-Balderrama L."/>
            <person name="Bauser C.A."/>
            <person name="Becker C."/>
            <person name="Birren B.W."/>
            <person name="Chen Z."/>
            <person name="Choi J."/>
            <person name="Crouch J.A."/>
            <person name="Duvick J.P."/>
            <person name="Farman M.A."/>
            <person name="Gan P."/>
            <person name="Heiman D."/>
            <person name="Henrissat B."/>
            <person name="Howard R.J."/>
            <person name="Kabbage M."/>
            <person name="Koch C."/>
            <person name="Kracher B."/>
            <person name="Kubo Y."/>
            <person name="Law A.D."/>
            <person name="Lebrun M.-H."/>
            <person name="Lee Y.-H."/>
            <person name="Miyara I."/>
            <person name="Moore N."/>
            <person name="Neumann U."/>
            <person name="Nordstroem K."/>
            <person name="Panaccione D.G."/>
            <person name="Panstruga R."/>
            <person name="Place M."/>
            <person name="Proctor R.H."/>
            <person name="Prusky D."/>
            <person name="Rech G."/>
            <person name="Reinhardt R."/>
            <person name="Rollins J.A."/>
            <person name="Rounsley S."/>
            <person name="Schardl C.L."/>
            <person name="Schwartz D.C."/>
            <person name="Shenoy N."/>
            <person name="Shirasu K."/>
            <person name="Sikhakolli U.R."/>
            <person name="Stueber K."/>
            <person name="Sukno S.A."/>
            <person name="Sweigard J.A."/>
            <person name="Takano Y."/>
            <person name="Takahara H."/>
            <person name="Trail F."/>
            <person name="van der Does H.C."/>
            <person name="Voll L.M."/>
            <person name="Will I."/>
            <person name="Young S."/>
            <person name="Zeng Q."/>
            <person name="Zhang J."/>
            <person name="Zhou S."/>
            <person name="Dickman M.B."/>
            <person name="Schulze-Lefert P."/>
            <person name="Ver Loren van Themaat E."/>
            <person name="Ma L.-J."/>
            <person name="Vaillancourt L.J."/>
        </authorList>
    </citation>
    <scope>NUCLEOTIDE SEQUENCE [LARGE SCALE GENOMIC DNA]</scope>
    <source>
        <strain evidence="2">IMI 349063</strain>
    </source>
</reference>
<gene>
    <name evidence="1" type="ORF">CH063_08352</name>
</gene>
<name>H1V9I3_COLHI</name>
<dbReference type="HOGENOM" id="CLU_2775798_0_0_1"/>
<dbReference type="EMBL" id="CACQ02002199">
    <property type="protein sequence ID" value="CCF36886.1"/>
    <property type="molecule type" value="Genomic_DNA"/>
</dbReference>
<dbReference type="AlphaFoldDB" id="H1V9I3"/>
<organism evidence="1 2">
    <name type="scientific">Colletotrichum higginsianum (strain IMI 349063)</name>
    <name type="common">Crucifer anthracnose fungus</name>
    <dbReference type="NCBI Taxonomy" id="759273"/>
    <lineage>
        <taxon>Eukaryota</taxon>
        <taxon>Fungi</taxon>
        <taxon>Dikarya</taxon>
        <taxon>Ascomycota</taxon>
        <taxon>Pezizomycotina</taxon>
        <taxon>Sordariomycetes</taxon>
        <taxon>Hypocreomycetidae</taxon>
        <taxon>Glomerellales</taxon>
        <taxon>Glomerellaceae</taxon>
        <taxon>Colletotrichum</taxon>
        <taxon>Colletotrichum destructivum species complex</taxon>
    </lineage>
</organism>
<accession>H1V9I3</accession>
<protein>
    <submittedName>
        <fullName evidence="1">Uncharacterized protein</fullName>
    </submittedName>
</protein>
<evidence type="ECO:0000313" key="1">
    <source>
        <dbReference type="EMBL" id="CCF36886.1"/>
    </source>
</evidence>